<comment type="subcellular location">
    <subcellularLocation>
        <location evidence="1">Endomembrane system</location>
    </subcellularLocation>
</comment>
<dbReference type="GeneTree" id="ENSGT00810000125473"/>
<keyword evidence="3" id="KW-0677">Repeat</keyword>
<organism evidence="6 7">
    <name type="scientific">Crocodylus porosus</name>
    <name type="common">Saltwater crocodile</name>
    <name type="synonym">Estuarine crocodile</name>
    <dbReference type="NCBI Taxonomy" id="8502"/>
    <lineage>
        <taxon>Eukaryota</taxon>
        <taxon>Metazoa</taxon>
        <taxon>Chordata</taxon>
        <taxon>Craniata</taxon>
        <taxon>Vertebrata</taxon>
        <taxon>Euteleostomi</taxon>
        <taxon>Archelosauria</taxon>
        <taxon>Archosauria</taxon>
        <taxon>Crocodylia</taxon>
        <taxon>Longirostres</taxon>
        <taxon>Crocodylidae</taxon>
        <taxon>Crocodylus</taxon>
    </lineage>
</organism>
<gene>
    <name evidence="6" type="primary">AKAP6</name>
</gene>
<reference evidence="6" key="1">
    <citation type="submission" date="2025-08" db="UniProtKB">
        <authorList>
            <consortium name="Ensembl"/>
        </authorList>
    </citation>
    <scope>IDENTIFICATION</scope>
</reference>
<reference evidence="6" key="2">
    <citation type="submission" date="2025-09" db="UniProtKB">
        <authorList>
            <consortium name="Ensembl"/>
        </authorList>
    </citation>
    <scope>IDENTIFICATION</scope>
</reference>
<name>A0A7M4E5J1_CROPO</name>
<feature type="transmembrane region" description="Helical" evidence="5">
    <location>
        <begin position="137"/>
        <end position="165"/>
    </location>
</feature>
<dbReference type="GO" id="GO:0044325">
    <property type="term" value="F:transmembrane transporter binding"/>
    <property type="evidence" value="ECO:0007669"/>
    <property type="project" value="TreeGrafter"/>
</dbReference>
<evidence type="ECO:0000256" key="5">
    <source>
        <dbReference type="SAM" id="Phobius"/>
    </source>
</evidence>
<dbReference type="PANTHER" id="PTHR14514">
    <property type="entry name" value="PKA ANCHORING PROTEIN"/>
    <property type="match status" value="1"/>
</dbReference>
<dbReference type="Proteomes" id="UP000594220">
    <property type="component" value="Unplaced"/>
</dbReference>
<keyword evidence="5" id="KW-1133">Transmembrane helix</keyword>
<protein>
    <submittedName>
        <fullName evidence="6">A-kinase anchoring protein 6</fullName>
    </submittedName>
</protein>
<evidence type="ECO:0000256" key="2">
    <source>
        <dbReference type="ARBA" id="ARBA00022553"/>
    </source>
</evidence>
<evidence type="ECO:0000256" key="4">
    <source>
        <dbReference type="ARBA" id="ARBA00023136"/>
    </source>
</evidence>
<dbReference type="Gene3D" id="1.20.58.60">
    <property type="match status" value="1"/>
</dbReference>
<proteinExistence type="predicted"/>
<dbReference type="PANTHER" id="PTHR14514:SF2">
    <property type="entry name" value="A-KINASE ANCHOR PROTEIN 6"/>
    <property type="match status" value="1"/>
</dbReference>
<keyword evidence="7" id="KW-1185">Reference proteome</keyword>
<dbReference type="GO" id="GO:0051018">
    <property type="term" value="F:protein kinase A binding"/>
    <property type="evidence" value="ECO:0007669"/>
    <property type="project" value="TreeGrafter"/>
</dbReference>
<dbReference type="GO" id="GO:0048471">
    <property type="term" value="C:perinuclear region of cytoplasm"/>
    <property type="evidence" value="ECO:0007669"/>
    <property type="project" value="TreeGrafter"/>
</dbReference>
<dbReference type="Ensembl" id="ENSCPRT00005005186.1">
    <property type="protein sequence ID" value="ENSCPRP00005004417.1"/>
    <property type="gene ID" value="ENSCPRG00005003219.1"/>
</dbReference>
<dbReference type="AlphaFoldDB" id="A0A7M4E5J1"/>
<evidence type="ECO:0000256" key="3">
    <source>
        <dbReference type="ARBA" id="ARBA00022737"/>
    </source>
</evidence>
<evidence type="ECO:0000313" key="6">
    <source>
        <dbReference type="Ensembl" id="ENSCPRP00005004417.1"/>
    </source>
</evidence>
<accession>A0A7M4E5J1</accession>
<dbReference type="GO" id="GO:0016529">
    <property type="term" value="C:sarcoplasmic reticulum"/>
    <property type="evidence" value="ECO:0007669"/>
    <property type="project" value="TreeGrafter"/>
</dbReference>
<keyword evidence="5" id="KW-0812">Transmembrane</keyword>
<keyword evidence="2" id="KW-0597">Phosphoprotein</keyword>
<evidence type="ECO:0000256" key="1">
    <source>
        <dbReference type="ARBA" id="ARBA00004308"/>
    </source>
</evidence>
<evidence type="ECO:0000313" key="7">
    <source>
        <dbReference type="Proteomes" id="UP000594220"/>
    </source>
</evidence>
<keyword evidence="4 5" id="KW-0472">Membrane</keyword>
<sequence length="244" mass="28749">GCLWPLLRGSLLRFSYAIWKHKEIEQYNSSSKRKEEFADMSKVHTVGSNGLLDFDSEYQELWDWLIDMESIVMDSHDLMMSEEQQQHLYKRYNVEMSIRHPKKMELLSKVEALKKSGVLLPNDLLEKVDSINEKWELLGVFAFLLLFVGYVYVHFCVLKCAVCLISNLRHKYLSLSVQYIHFKQATHAIIKKSPRYFPLLLIFFLFHTCLLSDSNNFSFLIHKNVSKICHVLWVCTKSTIIQYI</sequence>
<dbReference type="SUPFAM" id="SSF46966">
    <property type="entry name" value="Spectrin repeat"/>
    <property type="match status" value="1"/>
</dbReference>